<dbReference type="Proteomes" id="UP001610335">
    <property type="component" value="Unassembled WGS sequence"/>
</dbReference>
<sequence>MALISSTNLLTLHGVSKWETAYLRTGPSKRYNDNYKSRRPVIPALELFNGLSKHDPGPETLPTTSECAVHLEMLEVFHALRHEVIQSKELDVAFGIAPNIRTVYRKTWRNREYVVVPQNIKDEGFEARRNAKWGYFLSIAAARFHDWIEIVDKRLNDAESGFPLPVPELLLLPPLDVLVIWHAFLLNCDDFKDYCNTRNLNHIQAIVFPWADIHAAINSNTWKYTLPAEHRTWLHTAEIHPNLVEALATSGKAKGPVLDLLSSFPDDQQSIKPNHTNSNPVLELLSSFSDYLQITRPKTTDSKSVQDLLSSFPDYLQAIKPKSTDSSSSSTPFLNTIKKAHLAQEQNKALVDNVKRQCVFVDKMHAHRWIRSPAVQGTLRRAVDRYDKFLHLFRLYPHQFLVPTLDVDLAWHTHQCSAENYRTFVTGRVGWFINHEDKIGRGTLDGGFTSAEELYRLRFGERYQVCLCWSCEAILSAVEGLEDEDEIEPPVAELAGRIEKEIHFYREVESARRLGRVIPGWHH</sequence>
<reference evidence="1 2" key="1">
    <citation type="submission" date="2024-07" db="EMBL/GenBank/DDBJ databases">
        <title>Section-level genome sequencing and comparative genomics of Aspergillus sections Usti and Cavernicolus.</title>
        <authorList>
            <consortium name="Lawrence Berkeley National Laboratory"/>
            <person name="Nybo J.L."/>
            <person name="Vesth T.C."/>
            <person name="Theobald S."/>
            <person name="Frisvad J.C."/>
            <person name="Larsen T.O."/>
            <person name="Kjaerboelling I."/>
            <person name="Rothschild-Mancinelli K."/>
            <person name="Lyhne E.K."/>
            <person name="Kogle M.E."/>
            <person name="Barry K."/>
            <person name="Clum A."/>
            <person name="Na H."/>
            <person name="Ledsgaard L."/>
            <person name="Lin J."/>
            <person name="Lipzen A."/>
            <person name="Kuo A."/>
            <person name="Riley R."/>
            <person name="Mondo S."/>
            <person name="LaButti K."/>
            <person name="Haridas S."/>
            <person name="Pangalinan J."/>
            <person name="Salamov A.A."/>
            <person name="Simmons B.A."/>
            <person name="Magnuson J.K."/>
            <person name="Chen J."/>
            <person name="Drula E."/>
            <person name="Henrissat B."/>
            <person name="Wiebenga A."/>
            <person name="Lubbers R.J."/>
            <person name="Gomes A.C."/>
            <person name="Makela M.R."/>
            <person name="Stajich J."/>
            <person name="Grigoriev I.V."/>
            <person name="Mortensen U.H."/>
            <person name="De vries R.P."/>
            <person name="Baker S.E."/>
            <person name="Andersen M.R."/>
        </authorList>
    </citation>
    <scope>NUCLEOTIDE SEQUENCE [LARGE SCALE GENOMIC DNA]</scope>
    <source>
        <strain evidence="1 2">CBS 600.67</strain>
    </source>
</reference>
<organism evidence="1 2">
    <name type="scientific">Aspergillus cavernicola</name>
    <dbReference type="NCBI Taxonomy" id="176166"/>
    <lineage>
        <taxon>Eukaryota</taxon>
        <taxon>Fungi</taxon>
        <taxon>Dikarya</taxon>
        <taxon>Ascomycota</taxon>
        <taxon>Pezizomycotina</taxon>
        <taxon>Eurotiomycetes</taxon>
        <taxon>Eurotiomycetidae</taxon>
        <taxon>Eurotiales</taxon>
        <taxon>Aspergillaceae</taxon>
        <taxon>Aspergillus</taxon>
        <taxon>Aspergillus subgen. Nidulantes</taxon>
    </lineage>
</organism>
<gene>
    <name evidence="1" type="ORF">BDW59DRAFT_164486</name>
</gene>
<proteinExistence type="predicted"/>
<evidence type="ECO:0000313" key="2">
    <source>
        <dbReference type="Proteomes" id="UP001610335"/>
    </source>
</evidence>
<name>A0ABR4HZM1_9EURO</name>
<comment type="caution">
    <text evidence="1">The sequence shown here is derived from an EMBL/GenBank/DDBJ whole genome shotgun (WGS) entry which is preliminary data.</text>
</comment>
<evidence type="ECO:0000313" key="1">
    <source>
        <dbReference type="EMBL" id="KAL2820939.1"/>
    </source>
</evidence>
<dbReference type="InterPro" id="IPR009836">
    <property type="entry name" value="GRDP-like"/>
</dbReference>
<keyword evidence="2" id="KW-1185">Reference proteome</keyword>
<accession>A0ABR4HZM1</accession>
<dbReference type="PANTHER" id="PTHR34365:SF7">
    <property type="entry name" value="GLYCINE-RICH DOMAIN-CONTAINING PROTEIN 1"/>
    <property type="match status" value="1"/>
</dbReference>
<dbReference type="PANTHER" id="PTHR34365">
    <property type="entry name" value="ENOLASE (DUF1399)"/>
    <property type="match status" value="1"/>
</dbReference>
<dbReference type="EMBL" id="JBFXLS010000067">
    <property type="protein sequence ID" value="KAL2820939.1"/>
    <property type="molecule type" value="Genomic_DNA"/>
</dbReference>
<protein>
    <submittedName>
        <fullName evidence="1">Uncharacterized protein</fullName>
    </submittedName>
</protein>
<dbReference type="Pfam" id="PF07173">
    <property type="entry name" value="GRDP-like"/>
    <property type="match status" value="1"/>
</dbReference>